<evidence type="ECO:0000313" key="2">
    <source>
        <dbReference type="EMBL" id="THH07854.1"/>
    </source>
</evidence>
<feature type="domain" description="T6SS Phospholipase effector Tle1-like catalytic" evidence="1">
    <location>
        <begin position="5"/>
        <end position="114"/>
    </location>
</feature>
<dbReference type="EMBL" id="SGPK01000124">
    <property type="protein sequence ID" value="THH07854.1"/>
    <property type="molecule type" value="Genomic_DNA"/>
</dbReference>
<feature type="domain" description="T6SS Phospholipase effector Tle1-like catalytic" evidence="1">
    <location>
        <begin position="140"/>
        <end position="285"/>
    </location>
</feature>
<sequence>MSNLKKLLVFCDGTGMDGNLADGPFGDTGGAAKQYPTNVLRLSRAVKQYATDGRRQIIFYQSGVGSEADFNENPAVVTITLQALGDTVASKIRDAYAFISQNFESGDEICIFGYILKVATNPNYETLAHLSYSPVRFVGRGAYCARKLSGLIDRIGLLDRTKLGFFYEIWKELVDGKEPTIPPGTLKPSIKCVGIWDTVGSVLGDIDALSIKDTDLPNTIDIALHALSLHENRKMFLPTLWTVPQHGLRANQVLKQLWFPGSNPDVGGGYEHHELADISLFWMVGEVSSIIDLDLDFLRQSGQPDPDPWGESQPHDSFGELSQFIRFLVGIETRLESDQIARDSEFHESIKFSPSKLEDMVTLNILRNKFGADWEPSIPPMNTFEKYCKEHWGVIVESIQYENFSESFGSGLHWISVDREGFFPPENAIHGGIEDVGGVPLYISRAKYRAGIRPESAVKWVDFTGKFFRDKLREYRPVTAGIEYDRIPLYIAKAEIGDGVQCGKVKEDSLALIPYNGKENSVESYWVLVYSELLL</sequence>
<dbReference type="Proteomes" id="UP000308199">
    <property type="component" value="Unassembled WGS sequence"/>
</dbReference>
<comment type="caution">
    <text evidence="2">The sequence shown here is derived from an EMBL/GenBank/DDBJ whole genome shotgun (WGS) entry which is preliminary data.</text>
</comment>
<accession>A0A4S4L8L5</accession>
<dbReference type="InterPro" id="IPR018712">
    <property type="entry name" value="Tle1-like_cat"/>
</dbReference>
<reference evidence="2 3" key="1">
    <citation type="submission" date="2019-02" db="EMBL/GenBank/DDBJ databases">
        <title>Genome sequencing of the rare red list fungi Phellinidium pouzarii.</title>
        <authorList>
            <person name="Buettner E."/>
            <person name="Kellner H."/>
        </authorList>
    </citation>
    <scope>NUCLEOTIDE SEQUENCE [LARGE SCALE GENOMIC DNA]</scope>
    <source>
        <strain evidence="2 3">DSM 108285</strain>
    </source>
</reference>
<gene>
    <name evidence="2" type="ORF">EW145_g3097</name>
</gene>
<dbReference type="AlphaFoldDB" id="A0A4S4L8L5"/>
<evidence type="ECO:0000313" key="3">
    <source>
        <dbReference type="Proteomes" id="UP000308199"/>
    </source>
</evidence>
<name>A0A4S4L8L5_9AGAM</name>
<protein>
    <recommendedName>
        <fullName evidence="1">T6SS Phospholipase effector Tle1-like catalytic domain-containing protein</fullName>
    </recommendedName>
</protein>
<dbReference type="PANTHER" id="PTHR33840">
    <property type="match status" value="1"/>
</dbReference>
<keyword evidence="3" id="KW-1185">Reference proteome</keyword>
<proteinExistence type="predicted"/>
<evidence type="ECO:0000259" key="1">
    <source>
        <dbReference type="Pfam" id="PF09994"/>
    </source>
</evidence>
<dbReference type="Pfam" id="PF09994">
    <property type="entry name" value="T6SS_Tle1-like_cat"/>
    <property type="match status" value="2"/>
</dbReference>
<dbReference type="PANTHER" id="PTHR33840:SF1">
    <property type="entry name" value="TLE1 PHOSPHOLIPASE DOMAIN-CONTAINING PROTEIN"/>
    <property type="match status" value="1"/>
</dbReference>
<organism evidence="2 3">
    <name type="scientific">Phellinidium pouzarii</name>
    <dbReference type="NCBI Taxonomy" id="167371"/>
    <lineage>
        <taxon>Eukaryota</taxon>
        <taxon>Fungi</taxon>
        <taxon>Dikarya</taxon>
        <taxon>Basidiomycota</taxon>
        <taxon>Agaricomycotina</taxon>
        <taxon>Agaricomycetes</taxon>
        <taxon>Hymenochaetales</taxon>
        <taxon>Hymenochaetaceae</taxon>
        <taxon>Phellinidium</taxon>
    </lineage>
</organism>
<dbReference type="OrthoDB" id="3057168at2759"/>